<gene>
    <name evidence="3" type="ORF">PUN28_001092</name>
</gene>
<keyword evidence="1" id="KW-0812">Transmembrane</keyword>
<sequence length="189" mass="21164">MEAIGRILAYMLLVTAFAKNVLATSAANMKLSRNSCKIARCNATKLELIPEPALLNPDAGSLRSIPVNTFESEPVQDVTLEKSRTFGHKRIQFMLMPMMYKMGVMMTMLMLITAITAKGLFIGVILLVLKLSTFLAKFHSGWHHAPQPWPSPQPVHVHLHSGFPHAHPHVYQSWESSGPAYDDQYFYKG</sequence>
<evidence type="ECO:0000313" key="3">
    <source>
        <dbReference type="EMBL" id="KAL0133906.1"/>
    </source>
</evidence>
<evidence type="ECO:0000313" key="4">
    <source>
        <dbReference type="Proteomes" id="UP001430953"/>
    </source>
</evidence>
<feature type="chain" id="PRO_5043385543" evidence="2">
    <location>
        <begin position="24"/>
        <end position="189"/>
    </location>
</feature>
<feature type="transmembrane region" description="Helical" evidence="1">
    <location>
        <begin position="104"/>
        <end position="129"/>
    </location>
</feature>
<comment type="caution">
    <text evidence="3">The sequence shown here is derived from an EMBL/GenBank/DDBJ whole genome shotgun (WGS) entry which is preliminary data.</text>
</comment>
<reference evidence="3 4" key="1">
    <citation type="submission" date="2023-03" db="EMBL/GenBank/DDBJ databases">
        <title>High recombination rates correlate with genetic variation in Cardiocondyla obscurior ants.</title>
        <authorList>
            <person name="Errbii M."/>
        </authorList>
    </citation>
    <scope>NUCLEOTIDE SEQUENCE [LARGE SCALE GENOMIC DNA]</scope>
    <source>
        <strain evidence="3">Alpha-2009</strain>
        <tissue evidence="3">Whole body</tissue>
    </source>
</reference>
<keyword evidence="2" id="KW-0732">Signal</keyword>
<evidence type="ECO:0000256" key="1">
    <source>
        <dbReference type="SAM" id="Phobius"/>
    </source>
</evidence>
<dbReference type="EMBL" id="JADYXP020000001">
    <property type="protein sequence ID" value="KAL0133906.1"/>
    <property type="molecule type" value="Genomic_DNA"/>
</dbReference>
<evidence type="ECO:0000256" key="2">
    <source>
        <dbReference type="SAM" id="SignalP"/>
    </source>
</evidence>
<accession>A0AAW2H3I3</accession>
<name>A0AAW2H3I3_9HYME</name>
<protein>
    <submittedName>
        <fullName evidence="3">Uncharacterized protein</fullName>
    </submittedName>
</protein>
<keyword evidence="1" id="KW-1133">Transmembrane helix</keyword>
<keyword evidence="4" id="KW-1185">Reference proteome</keyword>
<organism evidence="3 4">
    <name type="scientific">Cardiocondyla obscurior</name>
    <dbReference type="NCBI Taxonomy" id="286306"/>
    <lineage>
        <taxon>Eukaryota</taxon>
        <taxon>Metazoa</taxon>
        <taxon>Ecdysozoa</taxon>
        <taxon>Arthropoda</taxon>
        <taxon>Hexapoda</taxon>
        <taxon>Insecta</taxon>
        <taxon>Pterygota</taxon>
        <taxon>Neoptera</taxon>
        <taxon>Endopterygota</taxon>
        <taxon>Hymenoptera</taxon>
        <taxon>Apocrita</taxon>
        <taxon>Aculeata</taxon>
        <taxon>Formicoidea</taxon>
        <taxon>Formicidae</taxon>
        <taxon>Myrmicinae</taxon>
        <taxon>Cardiocondyla</taxon>
    </lineage>
</organism>
<feature type="signal peptide" evidence="2">
    <location>
        <begin position="1"/>
        <end position="23"/>
    </location>
</feature>
<proteinExistence type="predicted"/>
<dbReference type="AlphaFoldDB" id="A0AAW2H3I3"/>
<dbReference type="Proteomes" id="UP001430953">
    <property type="component" value="Unassembled WGS sequence"/>
</dbReference>
<keyword evidence="1" id="KW-0472">Membrane</keyword>